<name>A0A199VXG3_ANACO</name>
<comment type="caution">
    <text evidence="2">The sequence shown here is derived from an EMBL/GenBank/DDBJ whole genome shotgun (WGS) entry which is preliminary data.</text>
</comment>
<evidence type="ECO:0000313" key="2">
    <source>
        <dbReference type="EMBL" id="OAY81390.1"/>
    </source>
</evidence>
<keyword evidence="1" id="KW-1133">Transmembrane helix</keyword>
<keyword evidence="1" id="KW-0812">Transmembrane</keyword>
<protein>
    <submittedName>
        <fullName evidence="2">Uncharacterized protein</fullName>
    </submittedName>
</protein>
<dbReference type="EMBL" id="LSRQ01000666">
    <property type="protein sequence ID" value="OAY81390.1"/>
    <property type="molecule type" value="Genomic_DNA"/>
</dbReference>
<keyword evidence="1" id="KW-0472">Membrane</keyword>
<accession>A0A199VXG3</accession>
<gene>
    <name evidence="2" type="ORF">ACMD2_01829</name>
</gene>
<dbReference type="AlphaFoldDB" id="A0A199VXG3"/>
<feature type="transmembrane region" description="Helical" evidence="1">
    <location>
        <begin position="60"/>
        <end position="79"/>
    </location>
</feature>
<reference evidence="2 3" key="1">
    <citation type="journal article" date="2016" name="DNA Res.">
        <title>The draft genome of MD-2 pineapple using hybrid error correction of long reads.</title>
        <authorList>
            <person name="Redwan R.M."/>
            <person name="Saidin A."/>
            <person name="Kumar S.V."/>
        </authorList>
    </citation>
    <scope>NUCLEOTIDE SEQUENCE [LARGE SCALE GENOMIC DNA]</scope>
    <source>
        <strain evidence="3">cv. MD2</strain>
        <tissue evidence="2">Leaf</tissue>
    </source>
</reference>
<organism evidence="2 3">
    <name type="scientific">Ananas comosus</name>
    <name type="common">Pineapple</name>
    <name type="synonym">Ananas ananas</name>
    <dbReference type="NCBI Taxonomy" id="4615"/>
    <lineage>
        <taxon>Eukaryota</taxon>
        <taxon>Viridiplantae</taxon>
        <taxon>Streptophyta</taxon>
        <taxon>Embryophyta</taxon>
        <taxon>Tracheophyta</taxon>
        <taxon>Spermatophyta</taxon>
        <taxon>Magnoliopsida</taxon>
        <taxon>Liliopsida</taxon>
        <taxon>Poales</taxon>
        <taxon>Bromeliaceae</taxon>
        <taxon>Bromelioideae</taxon>
        <taxon>Ananas</taxon>
    </lineage>
</organism>
<evidence type="ECO:0000256" key="1">
    <source>
        <dbReference type="SAM" id="Phobius"/>
    </source>
</evidence>
<proteinExistence type="predicted"/>
<dbReference type="Proteomes" id="UP000092600">
    <property type="component" value="Unassembled WGS sequence"/>
</dbReference>
<evidence type="ECO:0000313" key="3">
    <source>
        <dbReference type="Proteomes" id="UP000092600"/>
    </source>
</evidence>
<sequence>MDSSVPLYDPVIVGKATPETNNDTNNPTSTYRFHKSCNFRFLEICANFLQPNLEFLECDLTTIICILTLRAIFLSLFIAENCFNRVRTAESRGLSGATPSTRTQGCWAMAPKKSQVHLLRLAQIFPALFLNDKNNNKKKRIAMHDPQRVARLHDTHYHPREFRCSLLRVVPSLYDSVEELPTGAELHDEVHRDGILVGTDNGDDIGVPCKVVHNLDLAPDILDILLGDELPLSN</sequence>